<proteinExistence type="predicted"/>
<organism evidence="1 2">
    <name type="scientific">Cochliobolus heterostrophus (strain C5 / ATCC 48332 / race O)</name>
    <name type="common">Southern corn leaf blight fungus</name>
    <name type="synonym">Bipolaris maydis</name>
    <dbReference type="NCBI Taxonomy" id="701091"/>
    <lineage>
        <taxon>Eukaryota</taxon>
        <taxon>Fungi</taxon>
        <taxon>Dikarya</taxon>
        <taxon>Ascomycota</taxon>
        <taxon>Pezizomycotina</taxon>
        <taxon>Dothideomycetes</taxon>
        <taxon>Pleosporomycetidae</taxon>
        <taxon>Pleosporales</taxon>
        <taxon>Pleosporineae</taxon>
        <taxon>Pleosporaceae</taxon>
        <taxon>Bipolaris</taxon>
    </lineage>
</organism>
<accession>M2UUT9</accession>
<dbReference type="AlphaFoldDB" id="M2UUT9"/>
<gene>
    <name evidence="1" type="ORF">COCHEDRAFT_1155972</name>
</gene>
<dbReference type="OrthoDB" id="3687979at2759"/>
<name>M2UUT9_COCH5</name>
<evidence type="ECO:0000313" key="2">
    <source>
        <dbReference type="Proteomes" id="UP000016936"/>
    </source>
</evidence>
<dbReference type="EMBL" id="KB445576">
    <property type="protein sequence ID" value="EMD91622.1"/>
    <property type="molecule type" value="Genomic_DNA"/>
</dbReference>
<reference evidence="1 2" key="1">
    <citation type="journal article" date="2012" name="PLoS Pathog.">
        <title>Diverse lifestyles and strategies of plant pathogenesis encoded in the genomes of eighteen Dothideomycetes fungi.</title>
        <authorList>
            <person name="Ohm R.A."/>
            <person name="Feau N."/>
            <person name="Henrissat B."/>
            <person name="Schoch C.L."/>
            <person name="Horwitz B.A."/>
            <person name="Barry K.W."/>
            <person name="Condon B.J."/>
            <person name="Copeland A.C."/>
            <person name="Dhillon B."/>
            <person name="Glaser F."/>
            <person name="Hesse C.N."/>
            <person name="Kosti I."/>
            <person name="LaButti K."/>
            <person name="Lindquist E.A."/>
            <person name="Lucas S."/>
            <person name="Salamov A.A."/>
            <person name="Bradshaw R.E."/>
            <person name="Ciuffetti L."/>
            <person name="Hamelin R.C."/>
            <person name="Kema G.H.J."/>
            <person name="Lawrence C."/>
            <person name="Scott J.A."/>
            <person name="Spatafora J.W."/>
            <person name="Turgeon B.G."/>
            <person name="de Wit P.J.G.M."/>
            <person name="Zhong S."/>
            <person name="Goodwin S.B."/>
            <person name="Grigoriev I.V."/>
        </authorList>
    </citation>
    <scope>NUCLEOTIDE SEQUENCE [LARGE SCALE GENOMIC DNA]</scope>
    <source>
        <strain evidence="2">C5 / ATCC 48332 / race O</strain>
    </source>
</reference>
<keyword evidence="2" id="KW-1185">Reference proteome</keyword>
<protein>
    <submittedName>
        <fullName evidence="1">Uncharacterized protein</fullName>
    </submittedName>
</protein>
<dbReference type="HOGENOM" id="CLU_2670884_0_0_1"/>
<sequence length="75" mass="8689">MTNKEKQIDAHVDVPILNPVPSNQAARLSILYKYFPSPLIPLNKNGKWACSHQLDERCNSWFLTLVAFRCMHLHQ</sequence>
<dbReference type="Proteomes" id="UP000016936">
    <property type="component" value="Unassembled WGS sequence"/>
</dbReference>
<evidence type="ECO:0000313" key="1">
    <source>
        <dbReference type="EMBL" id="EMD91622.1"/>
    </source>
</evidence>
<reference evidence="2" key="2">
    <citation type="journal article" date="2013" name="PLoS Genet.">
        <title>Comparative genome structure, secondary metabolite, and effector coding capacity across Cochliobolus pathogens.</title>
        <authorList>
            <person name="Condon B.J."/>
            <person name="Leng Y."/>
            <person name="Wu D."/>
            <person name="Bushley K.E."/>
            <person name="Ohm R.A."/>
            <person name="Otillar R."/>
            <person name="Martin J."/>
            <person name="Schackwitz W."/>
            <person name="Grimwood J."/>
            <person name="MohdZainudin N."/>
            <person name="Xue C."/>
            <person name="Wang R."/>
            <person name="Manning V.A."/>
            <person name="Dhillon B."/>
            <person name="Tu Z.J."/>
            <person name="Steffenson B.J."/>
            <person name="Salamov A."/>
            <person name="Sun H."/>
            <person name="Lowry S."/>
            <person name="LaButti K."/>
            <person name="Han J."/>
            <person name="Copeland A."/>
            <person name="Lindquist E."/>
            <person name="Barry K."/>
            <person name="Schmutz J."/>
            <person name="Baker S.E."/>
            <person name="Ciuffetti L.M."/>
            <person name="Grigoriev I.V."/>
            <person name="Zhong S."/>
            <person name="Turgeon B.G."/>
        </authorList>
    </citation>
    <scope>NUCLEOTIDE SEQUENCE [LARGE SCALE GENOMIC DNA]</scope>
    <source>
        <strain evidence="2">C5 / ATCC 48332 / race O</strain>
    </source>
</reference>